<dbReference type="InterPro" id="IPR050763">
    <property type="entry name" value="ABC_transporter_ATP-binding"/>
</dbReference>
<keyword evidence="3 5" id="KW-0067">ATP-binding</keyword>
<keyword evidence="2" id="KW-0547">Nucleotide-binding</keyword>
<protein>
    <submittedName>
        <fullName evidence="5">ATP-binding cassette domain-containing protein</fullName>
    </submittedName>
</protein>
<evidence type="ECO:0000256" key="2">
    <source>
        <dbReference type="ARBA" id="ARBA00022741"/>
    </source>
</evidence>
<dbReference type="EMBL" id="JAEPRJ010000001">
    <property type="protein sequence ID" value="MBK5896807.1"/>
    <property type="molecule type" value="Genomic_DNA"/>
</dbReference>
<dbReference type="InterPro" id="IPR003439">
    <property type="entry name" value="ABC_transporter-like_ATP-bd"/>
</dbReference>
<feature type="domain" description="ABC transporter" evidence="4">
    <location>
        <begin position="2"/>
        <end position="239"/>
    </location>
</feature>
<evidence type="ECO:0000256" key="1">
    <source>
        <dbReference type="ARBA" id="ARBA00022448"/>
    </source>
</evidence>
<proteinExistence type="predicted"/>
<dbReference type="PROSITE" id="PS50893">
    <property type="entry name" value="ABC_TRANSPORTER_2"/>
    <property type="match status" value="1"/>
</dbReference>
<gene>
    <name evidence="5" type="ORF">JJN12_03265</name>
</gene>
<accession>A0ABS1IY93</accession>
<keyword evidence="6" id="KW-1185">Reference proteome</keyword>
<reference evidence="5 6" key="1">
    <citation type="submission" date="2021-01" db="EMBL/GenBank/DDBJ databases">
        <title>Isolation and description of Catonella massiliensis sp. nov., a novel Catonella species, isolated from a stable periodontitis subject.</title>
        <authorList>
            <person name="Antezack A."/>
            <person name="Boxberger M."/>
            <person name="La Scola B."/>
            <person name="Monnet-Corti V."/>
        </authorList>
    </citation>
    <scope>NUCLEOTIDE SEQUENCE [LARGE SCALE GENOMIC DNA]</scope>
    <source>
        <strain evidence="5 6">Marseille-Q4567</strain>
    </source>
</reference>
<evidence type="ECO:0000256" key="3">
    <source>
        <dbReference type="ARBA" id="ARBA00022840"/>
    </source>
</evidence>
<comment type="caution">
    <text evidence="5">The sequence shown here is derived from an EMBL/GenBank/DDBJ whole genome shotgun (WGS) entry which is preliminary data.</text>
</comment>
<dbReference type="PANTHER" id="PTHR42711">
    <property type="entry name" value="ABC TRANSPORTER ATP-BINDING PROTEIN"/>
    <property type="match status" value="1"/>
</dbReference>
<dbReference type="Proteomes" id="UP000604730">
    <property type="component" value="Unassembled WGS sequence"/>
</dbReference>
<dbReference type="RefSeq" id="WP_208428356.1">
    <property type="nucleotide sequence ID" value="NZ_JAEPRJ010000001.1"/>
</dbReference>
<dbReference type="InterPro" id="IPR027417">
    <property type="entry name" value="P-loop_NTPase"/>
</dbReference>
<evidence type="ECO:0000313" key="5">
    <source>
        <dbReference type="EMBL" id="MBK5896807.1"/>
    </source>
</evidence>
<name>A0ABS1IY93_9FIRM</name>
<dbReference type="Pfam" id="PF00005">
    <property type="entry name" value="ABC_tran"/>
    <property type="match status" value="1"/>
</dbReference>
<sequence>MIKIDGLTKIYNNNTKKAVTAVDNLNLEIKDGSIVGLLGPNGAGKSTLIKMILGVMYPTKGFVTIDGKNTFNHRKQLMNDIGIVFGQRSQMWWDLPAMDTFSLLRRVYRVDKDEFDMWLDEIINEMDAREIVNKPVRLLSLGQRMRCEIIAALCFKPRIIVLDEPTIGLDISVKEKIRNFLVYLNRKKNVTILLTTHDLTDVDAICDRVIVLNHGKVLYDDTSSEINEKNSGKNCEIVYAPHGREKGDFPFEAETVDISSKKIITFKGDTSDVMKAIIWCSQHGDIEDVNITKPKIEDIVKNFY</sequence>
<dbReference type="SUPFAM" id="SSF52540">
    <property type="entry name" value="P-loop containing nucleoside triphosphate hydrolases"/>
    <property type="match status" value="1"/>
</dbReference>
<dbReference type="InterPro" id="IPR003593">
    <property type="entry name" value="AAA+_ATPase"/>
</dbReference>
<organism evidence="5 6">
    <name type="scientific">Catonella massiliensis</name>
    <dbReference type="NCBI Taxonomy" id="2799636"/>
    <lineage>
        <taxon>Bacteria</taxon>
        <taxon>Bacillati</taxon>
        <taxon>Bacillota</taxon>
        <taxon>Clostridia</taxon>
        <taxon>Lachnospirales</taxon>
        <taxon>Lachnospiraceae</taxon>
        <taxon>Catonella</taxon>
    </lineage>
</organism>
<dbReference type="PANTHER" id="PTHR42711:SF1">
    <property type="entry name" value="ABC-TRANSPORT PROTEIN, ATP-BINDING COMPONENT"/>
    <property type="match status" value="1"/>
</dbReference>
<dbReference type="GO" id="GO:0005524">
    <property type="term" value="F:ATP binding"/>
    <property type="evidence" value="ECO:0007669"/>
    <property type="project" value="UniProtKB-KW"/>
</dbReference>
<dbReference type="SMART" id="SM00382">
    <property type="entry name" value="AAA"/>
    <property type="match status" value="1"/>
</dbReference>
<keyword evidence="1" id="KW-0813">Transport</keyword>
<evidence type="ECO:0000313" key="6">
    <source>
        <dbReference type="Proteomes" id="UP000604730"/>
    </source>
</evidence>
<evidence type="ECO:0000259" key="4">
    <source>
        <dbReference type="PROSITE" id="PS50893"/>
    </source>
</evidence>
<dbReference type="Gene3D" id="3.40.50.300">
    <property type="entry name" value="P-loop containing nucleotide triphosphate hydrolases"/>
    <property type="match status" value="1"/>
</dbReference>